<dbReference type="PANTHER" id="PTHR11365:SF23">
    <property type="entry name" value="HYPOTHETICAL 5-OXOPROLINASE (EUROFUNG)-RELATED"/>
    <property type="match status" value="1"/>
</dbReference>
<dbReference type="GO" id="GO:0005829">
    <property type="term" value="C:cytosol"/>
    <property type="evidence" value="ECO:0007669"/>
    <property type="project" value="TreeGrafter"/>
</dbReference>
<evidence type="ECO:0000259" key="1">
    <source>
        <dbReference type="Pfam" id="PF02538"/>
    </source>
</evidence>
<protein>
    <submittedName>
        <fullName evidence="2">N-methylhydantoinase</fullName>
    </submittedName>
</protein>
<dbReference type="EMBL" id="OGUU01000053">
    <property type="protein sequence ID" value="SPC26168.1"/>
    <property type="molecule type" value="Genomic_DNA"/>
</dbReference>
<evidence type="ECO:0000313" key="3">
    <source>
        <dbReference type="Proteomes" id="UP000257139"/>
    </source>
</evidence>
<sequence>MLGLVEVILEKYGTDGIKPGDMFLSNDPYVGRGSHLPDIAAVMPVFSDGKLVAFVADIAHHADVGGAVPGSMAGGMTEIYQEGLRIPPLRVMRDYKLDNNVMDLVLLNVRVPHERRGDYNAQFAANLLGARRMEELFRRWTIEQFEEGAEAILSAVARRIRVGISELPDGKYRFEDYLDDDGTGETDIPIKVEVEIKGDEISFDFNGSSPQVLGNINVTTSGLQASVLYALKVLVDPEGPTNSGMMDPVTIIAPEGSIVNADFPAATAARAQTCQRIIDVVLGALALAAPELVVAASNGTNTSCSFSGTAPDGTHYVYMETIGGGAGARAYKDGTDGVQVHVTNTSNLPIEALEREYPLMIERYEFVEGSGGLGKWRGGLGLRRVYRPIGHICHFSGQGERFVFQPWGLFGGQPGRAGRFSLINDDGKVTPVPAKLTGLHISEAARLQVETPGAGGYGNPKERNPAYVEQDIRFGKIRADINADAA</sequence>
<reference evidence="2 3" key="1">
    <citation type="submission" date="2018-01" db="EMBL/GenBank/DDBJ databases">
        <authorList>
            <person name="Clerissi C."/>
        </authorList>
    </citation>
    <scope>NUCLEOTIDE SEQUENCE [LARGE SCALE GENOMIC DNA]</scope>
    <source>
        <strain evidence="2">Cupriavidus taiwanensis STM 6021</strain>
    </source>
</reference>
<dbReference type="GO" id="GO:0017168">
    <property type="term" value="F:5-oxoprolinase (ATP-hydrolyzing) activity"/>
    <property type="evidence" value="ECO:0007669"/>
    <property type="project" value="TreeGrafter"/>
</dbReference>
<name>A0A7Z7JGJ1_9BURK</name>
<dbReference type="InterPro" id="IPR003692">
    <property type="entry name" value="Hydantoinase_B"/>
</dbReference>
<feature type="domain" description="Hydantoinase B/oxoprolinase" evidence="1">
    <location>
        <begin position="5"/>
        <end position="460"/>
    </location>
</feature>
<dbReference type="Pfam" id="PF02538">
    <property type="entry name" value="Hydantoinase_B"/>
    <property type="match status" value="1"/>
</dbReference>
<accession>A0A7Z7JGJ1</accession>
<dbReference type="GO" id="GO:0006749">
    <property type="term" value="P:glutathione metabolic process"/>
    <property type="evidence" value="ECO:0007669"/>
    <property type="project" value="TreeGrafter"/>
</dbReference>
<gene>
    <name evidence="2" type="ORF">CBM2594_U60034</name>
</gene>
<proteinExistence type="predicted"/>
<dbReference type="AlphaFoldDB" id="A0A7Z7JGJ1"/>
<dbReference type="Proteomes" id="UP000257139">
    <property type="component" value="Unassembled WGS sequence"/>
</dbReference>
<evidence type="ECO:0000313" key="2">
    <source>
        <dbReference type="EMBL" id="SPC26168.1"/>
    </source>
</evidence>
<organism evidence="2 3">
    <name type="scientific">Cupriavidus taiwanensis</name>
    <dbReference type="NCBI Taxonomy" id="164546"/>
    <lineage>
        <taxon>Bacteria</taxon>
        <taxon>Pseudomonadati</taxon>
        <taxon>Pseudomonadota</taxon>
        <taxon>Betaproteobacteria</taxon>
        <taxon>Burkholderiales</taxon>
        <taxon>Burkholderiaceae</taxon>
        <taxon>Cupriavidus</taxon>
    </lineage>
</organism>
<dbReference type="InterPro" id="IPR045079">
    <property type="entry name" value="Oxoprolinase-like"/>
</dbReference>
<comment type="caution">
    <text evidence="2">The sequence shown here is derived from an EMBL/GenBank/DDBJ whole genome shotgun (WGS) entry which is preliminary data.</text>
</comment>
<dbReference type="PANTHER" id="PTHR11365">
    <property type="entry name" value="5-OXOPROLINASE RELATED"/>
    <property type="match status" value="1"/>
</dbReference>